<feature type="region of interest" description="Disordered" evidence="1">
    <location>
        <begin position="1"/>
        <end position="26"/>
    </location>
</feature>
<comment type="caution">
    <text evidence="2">The sequence shown here is derived from an EMBL/GenBank/DDBJ whole genome shotgun (WGS) entry which is preliminary data.</text>
</comment>
<dbReference type="AlphaFoldDB" id="A0A8H4KUB5"/>
<dbReference type="Proteomes" id="UP000554235">
    <property type="component" value="Unassembled WGS sequence"/>
</dbReference>
<protein>
    <submittedName>
        <fullName evidence="2">Uncharacterized protein</fullName>
    </submittedName>
</protein>
<evidence type="ECO:0000313" key="2">
    <source>
        <dbReference type="EMBL" id="KAF4455383.1"/>
    </source>
</evidence>
<reference evidence="2 3" key="1">
    <citation type="submission" date="2020-01" db="EMBL/GenBank/DDBJ databases">
        <title>Identification and distribution of gene clusters putatively required for synthesis of sphingolipid metabolism inhibitors in phylogenetically diverse species of the filamentous fungus Fusarium.</title>
        <authorList>
            <person name="Kim H.-S."/>
            <person name="Busman M."/>
            <person name="Brown D.W."/>
            <person name="Divon H."/>
            <person name="Uhlig S."/>
            <person name="Proctor R.H."/>
        </authorList>
    </citation>
    <scope>NUCLEOTIDE SEQUENCE [LARGE SCALE GENOMIC DNA]</scope>
    <source>
        <strain evidence="2 3">NRRL 20459</strain>
    </source>
</reference>
<accession>A0A8H4KUB5</accession>
<gene>
    <name evidence="2" type="ORF">FALBO_15623</name>
</gene>
<name>A0A8H4KUB5_9HYPO</name>
<organism evidence="2 3">
    <name type="scientific">Fusarium albosuccineum</name>
    <dbReference type="NCBI Taxonomy" id="1237068"/>
    <lineage>
        <taxon>Eukaryota</taxon>
        <taxon>Fungi</taxon>
        <taxon>Dikarya</taxon>
        <taxon>Ascomycota</taxon>
        <taxon>Pezizomycotina</taxon>
        <taxon>Sordariomycetes</taxon>
        <taxon>Hypocreomycetidae</taxon>
        <taxon>Hypocreales</taxon>
        <taxon>Nectriaceae</taxon>
        <taxon>Fusarium</taxon>
        <taxon>Fusarium decemcellulare species complex</taxon>
    </lineage>
</organism>
<evidence type="ECO:0000256" key="1">
    <source>
        <dbReference type="SAM" id="MobiDB-lite"/>
    </source>
</evidence>
<proteinExistence type="predicted"/>
<keyword evidence="3" id="KW-1185">Reference proteome</keyword>
<sequence length="259" mass="29171">MINHANASRQPWEPPSPANEMDSNHEHPHVKWDVTNLLSDTDVAESRESSQWVSGPSCLTMFKKYRLCDLADAWIGLEEQAGPTTPTLTRETRDEFLRAVFKGWATKGGGASIPVPRLARKKLKDISVTAGTWKETLPASNKQTSDKAPANSSRKGKRGEEDEPRLTPAEETRLVAPQQEQGQEALISVSVDQSKGTINWEYRDSISQLATGEFVDYRDKTEISVKSQRIARFDQHGNKQIKEYNRKLLTTLAQNKIRR</sequence>
<evidence type="ECO:0000313" key="3">
    <source>
        <dbReference type="Proteomes" id="UP000554235"/>
    </source>
</evidence>
<feature type="compositionally biased region" description="Basic and acidic residues" evidence="1">
    <location>
        <begin position="158"/>
        <end position="171"/>
    </location>
</feature>
<dbReference type="EMBL" id="JAADYS010002741">
    <property type="protein sequence ID" value="KAF4455383.1"/>
    <property type="molecule type" value="Genomic_DNA"/>
</dbReference>
<feature type="region of interest" description="Disordered" evidence="1">
    <location>
        <begin position="134"/>
        <end position="171"/>
    </location>
</feature>